<evidence type="ECO:0000256" key="6">
    <source>
        <dbReference type="ARBA" id="ARBA00035157"/>
    </source>
</evidence>
<comment type="subcellular location">
    <subcellularLocation>
        <location evidence="1">Mitochondrion</location>
    </subcellularLocation>
</comment>
<geneLocation type="mitochondrion" evidence="7"/>
<comment type="similarity">
    <text evidence="2">Belongs to the universal ribosomal protein uS3 family.</text>
</comment>
<dbReference type="GO" id="GO:0005739">
    <property type="term" value="C:mitochondrion"/>
    <property type="evidence" value="ECO:0007669"/>
    <property type="project" value="UniProtKB-SubCell"/>
</dbReference>
<dbReference type="GeneID" id="37500639"/>
<proteinExistence type="inferred from homology"/>
<evidence type="ECO:0000256" key="4">
    <source>
        <dbReference type="ARBA" id="ARBA00023128"/>
    </source>
</evidence>
<dbReference type="GO" id="GO:0005840">
    <property type="term" value="C:ribosome"/>
    <property type="evidence" value="ECO:0007669"/>
    <property type="project" value="UniProtKB-KW"/>
</dbReference>
<reference evidence="7" key="1">
    <citation type="journal article" date="2019" name="Int. J. Biol. Macromol.">
        <title>Characterization and comparative analysis of six complete mitochondrial genomes from ectomycorrhizal fungi of the Lactarius genus and phylogenetic analysis of the Agaricomycetes.</title>
        <authorList>
            <person name="Li Q."/>
            <person name="Wang Q."/>
            <person name="Jin X."/>
            <person name="Chen Z."/>
            <person name="Xiong C."/>
            <person name="Li P."/>
            <person name="Liu Q."/>
            <person name="Huang W."/>
        </authorList>
    </citation>
    <scope>NUCLEOTIDE SEQUENCE</scope>
</reference>
<dbReference type="GO" id="GO:0003735">
    <property type="term" value="F:structural constituent of ribosome"/>
    <property type="evidence" value="ECO:0007669"/>
    <property type="project" value="InterPro"/>
</dbReference>
<sequence length="357" mass="41522">MFNLAFVTLSYNYIINKMNKNTISNNNLSPIYNLPKLREYINKLIELKNEPLVNSKEVNKNLQIITKLSAMKIETNKLNLTLINKNKLNLDLSNSENLNNELDSSILNESNSIVMNEQQYIGLINPFNSKLASFTINNYTFTNRSYKQINKFLYNLYIICKSVFLNMSSIISKPIVSINPNLIKITLFFYWKPLKEEYYNSNFHSKFLIFNYNKLEKLVNLLSKSLKRSVEFELIRIYSPQNESNILANLLGILSNFIKFRYIHMKLFKLSKVKNLYKGFSNRYNSNKIPSSLSGIYIKLAGRVLTQKIQKRVKSKIVQKGSLARTKAQSININRFVNKNKRGSFSITIKTGHIINN</sequence>
<evidence type="ECO:0000256" key="3">
    <source>
        <dbReference type="ARBA" id="ARBA00022980"/>
    </source>
</evidence>
<dbReference type="Pfam" id="PF05316">
    <property type="entry name" value="VAR1"/>
    <property type="match status" value="1"/>
</dbReference>
<dbReference type="AlphaFoldDB" id="A0A2Z4M961"/>
<dbReference type="RefSeq" id="YP_009498222.1">
    <property type="nucleotide sequence ID" value="NC_038056.1"/>
</dbReference>
<dbReference type="InterPro" id="IPR007980">
    <property type="entry name" value="Ribosomal_uS3m_fun"/>
</dbReference>
<evidence type="ECO:0000256" key="5">
    <source>
        <dbReference type="ARBA" id="ARBA00023274"/>
    </source>
</evidence>
<keyword evidence="4 7" id="KW-0496">Mitochondrion</keyword>
<evidence type="ECO:0000313" key="7">
    <source>
        <dbReference type="EMBL" id="AWX53008.1"/>
    </source>
</evidence>
<keyword evidence="3 7" id="KW-0689">Ribosomal protein</keyword>
<dbReference type="GO" id="GO:0006412">
    <property type="term" value="P:translation"/>
    <property type="evidence" value="ECO:0007669"/>
    <property type="project" value="InterPro"/>
</dbReference>
<dbReference type="EMBL" id="MH319479">
    <property type="protein sequence ID" value="AWX53008.1"/>
    <property type="molecule type" value="Genomic_DNA"/>
</dbReference>
<dbReference type="GO" id="GO:1990904">
    <property type="term" value="C:ribonucleoprotein complex"/>
    <property type="evidence" value="ECO:0007669"/>
    <property type="project" value="UniProtKB-KW"/>
</dbReference>
<evidence type="ECO:0000256" key="1">
    <source>
        <dbReference type="ARBA" id="ARBA00004173"/>
    </source>
</evidence>
<organism evidence="7">
    <name type="scientific">Lactifluus piperatus</name>
    <dbReference type="NCBI Taxonomy" id="71966"/>
    <lineage>
        <taxon>Eukaryota</taxon>
        <taxon>Fungi</taxon>
        <taxon>Dikarya</taxon>
        <taxon>Basidiomycota</taxon>
        <taxon>Agaricomycotina</taxon>
        <taxon>Agaricomycetes</taxon>
        <taxon>Russulales</taxon>
        <taxon>Russulaceae</taxon>
        <taxon>Lactifluus</taxon>
    </lineage>
</organism>
<accession>A0A2Z4M961</accession>
<keyword evidence="5" id="KW-0687">Ribonucleoprotein</keyword>
<protein>
    <recommendedName>
        <fullName evidence="6">Small ribosomal subunit protein uS3m</fullName>
    </recommendedName>
</protein>
<evidence type="ECO:0000256" key="2">
    <source>
        <dbReference type="ARBA" id="ARBA00010761"/>
    </source>
</evidence>
<gene>
    <name evidence="7" type="primary">rps3</name>
</gene>
<name>A0A2Z4M961_9AGAM</name>